<reference evidence="1 2" key="1">
    <citation type="submission" date="2018-03" db="EMBL/GenBank/DDBJ databases">
        <title>Brevisbacillus phylogenomics.</title>
        <authorList>
            <person name="Dunlap C."/>
        </authorList>
    </citation>
    <scope>NUCLEOTIDE SEQUENCE [LARGE SCALE GENOMIC DNA]</scope>
    <source>
        <strain evidence="1 2">NRRL NRS-1210</strain>
    </source>
</reference>
<dbReference type="RefSeq" id="WP_106836991.1">
    <property type="nucleotide sequence ID" value="NZ_JBCNIW010000033.1"/>
</dbReference>
<evidence type="ECO:0000313" key="2">
    <source>
        <dbReference type="Proteomes" id="UP000240419"/>
    </source>
</evidence>
<proteinExistence type="predicted"/>
<gene>
    <name evidence="1" type="ORF">C7R93_00560</name>
</gene>
<dbReference type="AlphaFoldDB" id="A0A2P7VP29"/>
<sequence>MDIDFYKKWACQKMIESSQSNIWEGHWACAVIALTTLLEEKLVPAKVDNLIHENLVKIVEEHANEQLYRANKVYEDFPAQMMRLLIQKNHTCHALGHDVIYSFYLLSMLSRSDIPATAELFDAMGKIVNGFAASGPGYVTVNGENIVIDPDGIPNTGGRLQLTPEAVLDLLQDFQRPLQMEKGDMQLGHILTHGHAIVEMKQAYRQYVYDNLDPAFYARINLLAYANTLEEKRVESDMAVTETELNPLEPSYWEQALVESRHGHYYKYAYSYLRLCRMAGRNPSDFRVFQRIL</sequence>
<dbReference type="OrthoDB" id="2568941at2"/>
<organism evidence="1 2">
    <name type="scientific">Brevibacillus fortis</name>
    <dbReference type="NCBI Taxonomy" id="2126352"/>
    <lineage>
        <taxon>Bacteria</taxon>
        <taxon>Bacillati</taxon>
        <taxon>Bacillota</taxon>
        <taxon>Bacilli</taxon>
        <taxon>Bacillales</taxon>
        <taxon>Paenibacillaceae</taxon>
        <taxon>Brevibacillus</taxon>
    </lineage>
</organism>
<evidence type="ECO:0000313" key="1">
    <source>
        <dbReference type="EMBL" id="PSK00964.1"/>
    </source>
</evidence>
<dbReference type="Proteomes" id="UP000240419">
    <property type="component" value="Unassembled WGS sequence"/>
</dbReference>
<dbReference type="EMBL" id="PXZM01000001">
    <property type="protein sequence ID" value="PSK00964.1"/>
    <property type="molecule type" value="Genomic_DNA"/>
</dbReference>
<name>A0A2P7VP29_9BACL</name>
<accession>A0A2P7VP29</accession>
<comment type="caution">
    <text evidence="1">The sequence shown here is derived from an EMBL/GenBank/DDBJ whole genome shotgun (WGS) entry which is preliminary data.</text>
</comment>
<keyword evidence="2" id="KW-1185">Reference proteome</keyword>
<protein>
    <submittedName>
        <fullName evidence="1">Uncharacterized protein</fullName>
    </submittedName>
</protein>